<dbReference type="Gene3D" id="2.60.120.10">
    <property type="entry name" value="Jelly Rolls"/>
    <property type="match status" value="1"/>
</dbReference>
<dbReference type="InterPro" id="IPR014710">
    <property type="entry name" value="RmlC-like_jellyroll"/>
</dbReference>
<protein>
    <submittedName>
        <fullName evidence="4">Cupin domain-containing protein</fullName>
    </submittedName>
</protein>
<dbReference type="InterPro" id="IPR051610">
    <property type="entry name" value="GPI/OXD"/>
</dbReference>
<organism evidence="4 5">
    <name type="scientific">Pseudoalteromonas issachenkonii</name>
    <dbReference type="NCBI Taxonomy" id="152297"/>
    <lineage>
        <taxon>Bacteria</taxon>
        <taxon>Pseudomonadati</taxon>
        <taxon>Pseudomonadota</taxon>
        <taxon>Gammaproteobacteria</taxon>
        <taxon>Alteromonadales</taxon>
        <taxon>Pseudoalteromonadaceae</taxon>
        <taxon>Pseudoalteromonas</taxon>
    </lineage>
</organism>
<dbReference type="InterPro" id="IPR013096">
    <property type="entry name" value="Cupin_2"/>
</dbReference>
<keyword evidence="2" id="KW-0732">Signal</keyword>
<name>A0ABU9GWJ4_9GAMM</name>
<dbReference type="Pfam" id="PF07883">
    <property type="entry name" value="Cupin_2"/>
    <property type="match status" value="1"/>
</dbReference>
<dbReference type="PANTHER" id="PTHR35848:SF6">
    <property type="entry name" value="CUPIN TYPE-2 DOMAIN-CONTAINING PROTEIN"/>
    <property type="match status" value="1"/>
</dbReference>
<reference evidence="4 5" key="1">
    <citation type="submission" date="2024-02" db="EMBL/GenBank/DDBJ databases">
        <title>Bacteria isolated from the canopy kelp, Nereocystis luetkeana.</title>
        <authorList>
            <person name="Pfister C.A."/>
            <person name="Younker I.T."/>
            <person name="Light S.H."/>
        </authorList>
    </citation>
    <scope>NUCLEOTIDE SEQUENCE [LARGE SCALE GENOMIC DNA]</scope>
    <source>
        <strain evidence="4 5">TI.1.03</strain>
    </source>
</reference>
<dbReference type="PANTHER" id="PTHR35848">
    <property type="entry name" value="OXALATE-BINDING PROTEIN"/>
    <property type="match status" value="1"/>
</dbReference>
<comment type="caution">
    <text evidence="4">The sequence shown here is derived from an EMBL/GenBank/DDBJ whole genome shotgun (WGS) entry which is preliminary data.</text>
</comment>
<evidence type="ECO:0000256" key="2">
    <source>
        <dbReference type="SAM" id="SignalP"/>
    </source>
</evidence>
<accession>A0ABU9GWJ4</accession>
<gene>
    <name evidence="4" type="ORF">V6257_02720</name>
</gene>
<keyword evidence="1" id="KW-0479">Metal-binding</keyword>
<evidence type="ECO:0000313" key="5">
    <source>
        <dbReference type="Proteomes" id="UP001371391"/>
    </source>
</evidence>
<feature type="chain" id="PRO_5047299943" evidence="2">
    <location>
        <begin position="39"/>
        <end position="156"/>
    </location>
</feature>
<dbReference type="EMBL" id="JBAKAW010000002">
    <property type="protein sequence ID" value="MEL0653935.1"/>
    <property type="molecule type" value="Genomic_DNA"/>
</dbReference>
<evidence type="ECO:0000259" key="3">
    <source>
        <dbReference type="Pfam" id="PF07883"/>
    </source>
</evidence>
<evidence type="ECO:0000313" key="4">
    <source>
        <dbReference type="EMBL" id="MEL0653935.1"/>
    </source>
</evidence>
<dbReference type="RefSeq" id="WP_341601456.1">
    <property type="nucleotide sequence ID" value="NZ_JBAKAW010000002.1"/>
</dbReference>
<keyword evidence="5" id="KW-1185">Reference proteome</keyword>
<dbReference type="Proteomes" id="UP001371391">
    <property type="component" value="Unassembled WGS sequence"/>
</dbReference>
<feature type="domain" description="Cupin type-2" evidence="3">
    <location>
        <begin position="84"/>
        <end position="151"/>
    </location>
</feature>
<dbReference type="SUPFAM" id="SSF51182">
    <property type="entry name" value="RmlC-like cupins"/>
    <property type="match status" value="1"/>
</dbReference>
<proteinExistence type="predicted"/>
<evidence type="ECO:0000256" key="1">
    <source>
        <dbReference type="ARBA" id="ARBA00022723"/>
    </source>
</evidence>
<feature type="signal peptide" evidence="2">
    <location>
        <begin position="1"/>
        <end position="38"/>
    </location>
</feature>
<dbReference type="InterPro" id="IPR011051">
    <property type="entry name" value="RmlC_Cupin_sf"/>
</dbReference>
<sequence>MKNTTNTLSLKAAATFALTVALTAALTSAIITALPVSAADKPKQLTSSIVSQKDAHITDYEGGDFHTYFYGNTSLTKGAITGVAIIKPNNEIHPAHQHPDEEYLMILEGSGTWTLNGKSQPAHTGDILFAAPNDVHGIYNNGDVPLKFVVVRYQAK</sequence>